<protein>
    <submittedName>
        <fullName evidence="2">Uncharacterized protein</fullName>
    </submittedName>
</protein>
<name>A0A841Z193_9LIST</name>
<evidence type="ECO:0000256" key="1">
    <source>
        <dbReference type="SAM" id="Phobius"/>
    </source>
</evidence>
<dbReference type="AlphaFoldDB" id="A0A841Z193"/>
<evidence type="ECO:0000313" key="3">
    <source>
        <dbReference type="Proteomes" id="UP000569903"/>
    </source>
</evidence>
<reference evidence="2 3" key="1">
    <citation type="submission" date="2020-03" db="EMBL/GenBank/DDBJ databases">
        <title>Soil Listeria distribution.</title>
        <authorList>
            <person name="Liao J."/>
            <person name="Wiedmann M."/>
        </authorList>
    </citation>
    <scope>NUCLEOTIDE SEQUENCE [LARGE SCALE GENOMIC DNA]</scope>
    <source>
        <strain evidence="2 3">FSL L7-1614</strain>
    </source>
</reference>
<sequence>MNIKAWRIIIAFFKALLCAVLVIAAIWAFATYTVIVLLVLAGIVAICMFVGCWMYFYEEG</sequence>
<organism evidence="2 3">
    <name type="scientific">Listeria newyorkensis</name>
    <dbReference type="NCBI Taxonomy" id="1497681"/>
    <lineage>
        <taxon>Bacteria</taxon>
        <taxon>Bacillati</taxon>
        <taxon>Bacillota</taxon>
        <taxon>Bacilli</taxon>
        <taxon>Bacillales</taxon>
        <taxon>Listeriaceae</taxon>
        <taxon>Listeria</taxon>
    </lineage>
</organism>
<dbReference type="Proteomes" id="UP000569903">
    <property type="component" value="Unassembled WGS sequence"/>
</dbReference>
<gene>
    <name evidence="2" type="ORF">HB850_16595</name>
</gene>
<accession>A0A841Z193</accession>
<keyword evidence="1" id="KW-1133">Transmembrane helix</keyword>
<dbReference type="EMBL" id="JAARQN010000028">
    <property type="protein sequence ID" value="MBC1459358.1"/>
    <property type="molecule type" value="Genomic_DNA"/>
</dbReference>
<dbReference type="RefSeq" id="WP_185390459.1">
    <property type="nucleotide sequence ID" value="NZ_JAARQN010000028.1"/>
</dbReference>
<evidence type="ECO:0000313" key="2">
    <source>
        <dbReference type="EMBL" id="MBC1459358.1"/>
    </source>
</evidence>
<keyword evidence="1" id="KW-0812">Transmembrane</keyword>
<keyword evidence="1" id="KW-0472">Membrane</keyword>
<feature type="transmembrane region" description="Helical" evidence="1">
    <location>
        <begin position="7"/>
        <end position="29"/>
    </location>
</feature>
<comment type="caution">
    <text evidence="2">The sequence shown here is derived from an EMBL/GenBank/DDBJ whole genome shotgun (WGS) entry which is preliminary data.</text>
</comment>
<proteinExistence type="predicted"/>
<feature type="transmembrane region" description="Helical" evidence="1">
    <location>
        <begin position="35"/>
        <end position="57"/>
    </location>
</feature>